<gene>
    <name evidence="2" type="ORF">NEMBOFW57_008774</name>
</gene>
<dbReference type="AlphaFoldDB" id="A0AAD4EW90"/>
<organism evidence="2 3">
    <name type="scientific">Staphylotrichum longicolle</name>
    <dbReference type="NCBI Taxonomy" id="669026"/>
    <lineage>
        <taxon>Eukaryota</taxon>
        <taxon>Fungi</taxon>
        <taxon>Dikarya</taxon>
        <taxon>Ascomycota</taxon>
        <taxon>Pezizomycotina</taxon>
        <taxon>Sordariomycetes</taxon>
        <taxon>Sordariomycetidae</taxon>
        <taxon>Sordariales</taxon>
        <taxon>Chaetomiaceae</taxon>
        <taxon>Staphylotrichum</taxon>
    </lineage>
</organism>
<reference evidence="2" key="1">
    <citation type="submission" date="2023-02" db="EMBL/GenBank/DDBJ databases">
        <authorList>
            <person name="Palmer J.M."/>
        </authorList>
    </citation>
    <scope>NUCLEOTIDE SEQUENCE</scope>
    <source>
        <strain evidence="2">FW57</strain>
    </source>
</reference>
<feature type="region of interest" description="Disordered" evidence="1">
    <location>
        <begin position="20"/>
        <end position="51"/>
    </location>
</feature>
<dbReference type="EMBL" id="JAHCVI010000004">
    <property type="protein sequence ID" value="KAG7286463.1"/>
    <property type="molecule type" value="Genomic_DNA"/>
</dbReference>
<evidence type="ECO:0000313" key="3">
    <source>
        <dbReference type="Proteomes" id="UP001197093"/>
    </source>
</evidence>
<feature type="region of interest" description="Disordered" evidence="1">
    <location>
        <begin position="159"/>
        <end position="190"/>
    </location>
</feature>
<protein>
    <submittedName>
        <fullName evidence="2">Uncharacterized protein</fullName>
    </submittedName>
</protein>
<feature type="compositionally biased region" description="Low complexity" evidence="1">
    <location>
        <begin position="30"/>
        <end position="39"/>
    </location>
</feature>
<comment type="caution">
    <text evidence="2">The sequence shown here is derived from an EMBL/GenBank/DDBJ whole genome shotgun (WGS) entry which is preliminary data.</text>
</comment>
<dbReference type="Proteomes" id="UP001197093">
    <property type="component" value="Unassembled WGS sequence"/>
</dbReference>
<name>A0AAD4EW90_9PEZI</name>
<sequence>MSADEALPYLQVFTPLTFTSHVSPLPPPDTTTTTTATDGPTPPPQPPLLQQHSITASSTSPRGLFAARIEMTVNTKTMAIASLAVPKLDPAAEGELRPFVARIVQQQNSETSPSRSSSSGVHNNVSVLAWGMGEWLRVAVERAKVWMVLEREVGGDKDALRGWWGGSEDEDEEDADGRDEGSVDGTAGKDHDAAALLPYMGRTSLDLEVPVLDGGEGKVSALRVQWRITFDWTGEARSDIGVLVSVPGKWHKHDERGQLSGLPKLFDELVQRGEDPLAAVRTVVCLLAGEEK</sequence>
<evidence type="ECO:0000256" key="1">
    <source>
        <dbReference type="SAM" id="MobiDB-lite"/>
    </source>
</evidence>
<keyword evidence="3" id="KW-1185">Reference proteome</keyword>
<proteinExistence type="predicted"/>
<feature type="compositionally biased region" description="Acidic residues" evidence="1">
    <location>
        <begin position="167"/>
        <end position="177"/>
    </location>
</feature>
<evidence type="ECO:0000313" key="2">
    <source>
        <dbReference type="EMBL" id="KAG7286463.1"/>
    </source>
</evidence>
<accession>A0AAD4EW90</accession>